<evidence type="ECO:0000313" key="2">
    <source>
        <dbReference type="EMBL" id="RZS62219.1"/>
    </source>
</evidence>
<comment type="caution">
    <text evidence="2">The sequence shown here is derived from an EMBL/GenBank/DDBJ whole genome shotgun (WGS) entry which is preliminary data.</text>
</comment>
<reference evidence="2 3" key="1">
    <citation type="submission" date="2019-02" db="EMBL/GenBank/DDBJ databases">
        <title>Sequencing the genomes of 1000 actinobacteria strains.</title>
        <authorList>
            <person name="Klenk H.-P."/>
        </authorList>
    </citation>
    <scope>NUCLEOTIDE SEQUENCE [LARGE SCALE GENOMIC DNA]</scope>
    <source>
        <strain evidence="2 3">DSM 16932</strain>
    </source>
</reference>
<dbReference type="AlphaFoldDB" id="A0A4Q7M7W0"/>
<feature type="transmembrane region" description="Helical" evidence="1">
    <location>
        <begin position="118"/>
        <end position="136"/>
    </location>
</feature>
<evidence type="ECO:0000313" key="3">
    <source>
        <dbReference type="Proteomes" id="UP000293852"/>
    </source>
</evidence>
<keyword evidence="1" id="KW-0472">Membrane</keyword>
<proteinExistence type="predicted"/>
<organism evidence="2 3">
    <name type="scientific">Xylanimonas ulmi</name>
    <dbReference type="NCBI Taxonomy" id="228973"/>
    <lineage>
        <taxon>Bacteria</taxon>
        <taxon>Bacillati</taxon>
        <taxon>Actinomycetota</taxon>
        <taxon>Actinomycetes</taxon>
        <taxon>Micrococcales</taxon>
        <taxon>Promicromonosporaceae</taxon>
        <taxon>Xylanimonas</taxon>
    </lineage>
</organism>
<feature type="transmembrane region" description="Helical" evidence="1">
    <location>
        <begin position="45"/>
        <end position="70"/>
    </location>
</feature>
<feature type="transmembrane region" description="Helical" evidence="1">
    <location>
        <begin position="20"/>
        <end position="39"/>
    </location>
</feature>
<dbReference type="EMBL" id="SGWX01000001">
    <property type="protein sequence ID" value="RZS62219.1"/>
    <property type="molecule type" value="Genomic_DNA"/>
</dbReference>
<accession>A0A4Q7M7W0</accession>
<protein>
    <submittedName>
        <fullName evidence="2">Uncharacterized protein</fullName>
    </submittedName>
</protein>
<keyword evidence="1" id="KW-0812">Transmembrane</keyword>
<feature type="transmembrane region" description="Helical" evidence="1">
    <location>
        <begin position="91"/>
        <end position="112"/>
    </location>
</feature>
<gene>
    <name evidence="2" type="ORF">EV386_2540</name>
</gene>
<evidence type="ECO:0000256" key="1">
    <source>
        <dbReference type="SAM" id="Phobius"/>
    </source>
</evidence>
<keyword evidence="3" id="KW-1185">Reference proteome</keyword>
<name>A0A4Q7M7W0_9MICO</name>
<keyword evidence="1" id="KW-1133">Transmembrane helix</keyword>
<sequence>MRSRRRVANLLAAHPSPDHLLPSGIMVAWWFGTGQYVPVNPDARLAFFAGVAVVSGLVLAAATFVCALTYQSANILMAGVRRRYSRELKRNWSSIIVSAFLTAVGPIGAMLVDDVRPAIGIGVALYCIGLLVARAVRSVWWLNYTLFMQDIAESTPEKYALPPVRTAHTRPEAH</sequence>
<dbReference type="Proteomes" id="UP000293852">
    <property type="component" value="Unassembled WGS sequence"/>
</dbReference>